<dbReference type="RefSeq" id="XP_024943785.1">
    <property type="nucleotide sequence ID" value="XM_025088017.1"/>
</dbReference>
<feature type="compositionally biased region" description="Basic and acidic residues" evidence="2">
    <location>
        <begin position="150"/>
        <end position="162"/>
    </location>
</feature>
<dbReference type="Proteomes" id="UP000694920">
    <property type="component" value="Unplaced"/>
</dbReference>
<proteinExistence type="inferred from homology"/>
<dbReference type="KEGG" id="ccin:107270662"/>
<dbReference type="SUPFAM" id="SSF47473">
    <property type="entry name" value="EF-hand"/>
    <property type="match status" value="1"/>
</dbReference>
<feature type="region of interest" description="Disordered" evidence="2">
    <location>
        <begin position="89"/>
        <end position="162"/>
    </location>
</feature>
<gene>
    <name evidence="4" type="primary">LOC107270662</name>
</gene>
<dbReference type="InterPro" id="IPR008907">
    <property type="entry name" value="TPP/p25"/>
</dbReference>
<dbReference type="GeneID" id="107270662"/>
<dbReference type="GO" id="GO:0005874">
    <property type="term" value="C:microtubule"/>
    <property type="evidence" value="ECO:0007669"/>
    <property type="project" value="TreeGrafter"/>
</dbReference>
<dbReference type="PANTHER" id="PTHR12932:SF9">
    <property type="entry name" value="TUBULIN POLYMERIZATION-PROMOTING PROTEIN HOMOLOG"/>
    <property type="match status" value="1"/>
</dbReference>
<dbReference type="Pfam" id="PF05517">
    <property type="entry name" value="p25-alpha"/>
    <property type="match status" value="1"/>
</dbReference>
<name>A0AAJ7RNJ8_CEPCN</name>
<feature type="compositionally biased region" description="Basic and acidic residues" evidence="2">
    <location>
        <begin position="119"/>
        <end position="137"/>
    </location>
</feature>
<sequence length="162" mass="18050">MATFESQFIAFSKFGDTRSDGTTISLSQSDKWMKQAKVIDKNITTTDTAIAFNKLKQKTLSLEDYNKYINDLANTKNIAPKLLRDKMASCGLPGTPNTTQPTNSDTVSRLTDTTNYTGSHKERFDESGKGRGKEGRTDASANDGYVQGYKHKDTYDEKHTTK</sequence>
<protein>
    <submittedName>
        <fullName evidence="4">TPPP family protein CG45057-like</fullName>
    </submittedName>
</protein>
<keyword evidence="3" id="KW-1185">Reference proteome</keyword>
<dbReference type="GO" id="GO:0001578">
    <property type="term" value="P:microtubule bundle formation"/>
    <property type="evidence" value="ECO:0007669"/>
    <property type="project" value="TreeGrafter"/>
</dbReference>
<dbReference type="Gene3D" id="1.10.238.10">
    <property type="entry name" value="EF-hand"/>
    <property type="match status" value="1"/>
</dbReference>
<evidence type="ECO:0000256" key="2">
    <source>
        <dbReference type="SAM" id="MobiDB-lite"/>
    </source>
</evidence>
<reference evidence="4" key="1">
    <citation type="submission" date="2025-08" db="UniProtKB">
        <authorList>
            <consortium name="RefSeq"/>
        </authorList>
    </citation>
    <scope>IDENTIFICATION</scope>
</reference>
<accession>A0AAJ7RNJ8</accession>
<evidence type="ECO:0000256" key="1">
    <source>
        <dbReference type="ARBA" id="ARBA00010994"/>
    </source>
</evidence>
<dbReference type="PANTHER" id="PTHR12932">
    <property type="entry name" value="P25 ALPHA-RELATED"/>
    <property type="match status" value="1"/>
</dbReference>
<dbReference type="GO" id="GO:0032273">
    <property type="term" value="P:positive regulation of protein polymerization"/>
    <property type="evidence" value="ECO:0007669"/>
    <property type="project" value="TreeGrafter"/>
</dbReference>
<dbReference type="InterPro" id="IPR011992">
    <property type="entry name" value="EF-hand-dom_pair"/>
</dbReference>
<dbReference type="GO" id="GO:0046785">
    <property type="term" value="P:microtubule polymerization"/>
    <property type="evidence" value="ECO:0007669"/>
    <property type="project" value="InterPro"/>
</dbReference>
<evidence type="ECO:0000313" key="3">
    <source>
        <dbReference type="Proteomes" id="UP000694920"/>
    </source>
</evidence>
<dbReference type="AlphaFoldDB" id="A0AAJ7RNJ8"/>
<organism evidence="3 4">
    <name type="scientific">Cephus cinctus</name>
    <name type="common">Wheat stem sawfly</name>
    <dbReference type="NCBI Taxonomy" id="211228"/>
    <lineage>
        <taxon>Eukaryota</taxon>
        <taxon>Metazoa</taxon>
        <taxon>Ecdysozoa</taxon>
        <taxon>Arthropoda</taxon>
        <taxon>Hexapoda</taxon>
        <taxon>Insecta</taxon>
        <taxon>Pterygota</taxon>
        <taxon>Neoptera</taxon>
        <taxon>Endopterygota</taxon>
        <taxon>Hymenoptera</taxon>
        <taxon>Cephoidea</taxon>
        <taxon>Cephidae</taxon>
        <taxon>Cephus</taxon>
    </lineage>
</organism>
<evidence type="ECO:0000313" key="4">
    <source>
        <dbReference type="RefSeq" id="XP_024943785.1"/>
    </source>
</evidence>
<comment type="similarity">
    <text evidence="1">Belongs to the TPPP family.</text>
</comment>
<feature type="compositionally biased region" description="Polar residues" evidence="2">
    <location>
        <begin position="95"/>
        <end position="118"/>
    </location>
</feature>
<dbReference type="GO" id="GO:0015631">
    <property type="term" value="F:tubulin binding"/>
    <property type="evidence" value="ECO:0007669"/>
    <property type="project" value="InterPro"/>
</dbReference>